<sequence length="490" mass="54981">MSHSVHELDLPLAHRPDQTASEHEPVVMATDRRRGITQFTVHILDANARSTTETASSTDSTAGKSGKSASRWSTVEFKIYGLVFAVVVPLMVWIPIRLSQGEYSAFNLSLAFMVADTCLAFLTESHPNYRKYAYRLSNGWIPGRKVDISDPQYRTFRQNIPALLALGGSYLLSSHAFTYIRPHAFPTASKTQFLVAFELAMLVILHGTGAFKIGLIVLLNWALTRWSVRLTSVGKAPTWFTPAVVWIFNGLTIFANDYYEGYKFGALHPALSNLDRYSGLLPRWHVNFNITMLRLISYGMDYHWAVQQQPSAHRLSSTPASLVHVSPPTGYKERVKTSLPLHEYSLINFFTYAVYPALYIAGPIMSFNDFTWQIKRPSATPPRALFSYALRFLVCILTMEVVLHYMYVVAIKDAGAWEGDTPAELSMIGLWNLIVVWLKRYGTTCLSDYSHGDGSSVYSSCRKLLEGNLCRQPGMATRAGTDTFALWVPS</sequence>
<evidence type="ECO:0000313" key="2">
    <source>
        <dbReference type="Proteomes" id="UP001234202"/>
    </source>
</evidence>
<organism evidence="1 2">
    <name type="scientific">Naganishia onofrii</name>
    <dbReference type="NCBI Taxonomy" id="1851511"/>
    <lineage>
        <taxon>Eukaryota</taxon>
        <taxon>Fungi</taxon>
        <taxon>Dikarya</taxon>
        <taxon>Basidiomycota</taxon>
        <taxon>Agaricomycotina</taxon>
        <taxon>Tremellomycetes</taxon>
        <taxon>Filobasidiales</taxon>
        <taxon>Filobasidiaceae</taxon>
        <taxon>Naganishia</taxon>
    </lineage>
</organism>
<protein>
    <submittedName>
        <fullName evidence="1">Uncharacterized protein</fullName>
    </submittedName>
</protein>
<proteinExistence type="predicted"/>
<keyword evidence="2" id="KW-1185">Reference proteome</keyword>
<evidence type="ECO:0000313" key="1">
    <source>
        <dbReference type="EMBL" id="KAJ9128161.1"/>
    </source>
</evidence>
<gene>
    <name evidence="1" type="ORF">QFC24_000453</name>
</gene>
<comment type="caution">
    <text evidence="1">The sequence shown here is derived from an EMBL/GenBank/DDBJ whole genome shotgun (WGS) entry which is preliminary data.</text>
</comment>
<reference evidence="1" key="1">
    <citation type="submission" date="2023-04" db="EMBL/GenBank/DDBJ databases">
        <title>Draft Genome sequencing of Naganishia species isolated from polar environments using Oxford Nanopore Technology.</title>
        <authorList>
            <person name="Leo P."/>
            <person name="Venkateswaran K."/>
        </authorList>
    </citation>
    <scope>NUCLEOTIDE SEQUENCE</scope>
    <source>
        <strain evidence="1">DBVPG 5303</strain>
    </source>
</reference>
<dbReference type="Proteomes" id="UP001234202">
    <property type="component" value="Unassembled WGS sequence"/>
</dbReference>
<accession>A0ACC2XXF2</accession>
<dbReference type="EMBL" id="JASBWV010000001">
    <property type="protein sequence ID" value="KAJ9128161.1"/>
    <property type="molecule type" value="Genomic_DNA"/>
</dbReference>
<name>A0ACC2XXF2_9TREE</name>